<keyword evidence="7" id="KW-1185">Reference proteome</keyword>
<dbReference type="RefSeq" id="WP_082719743.1">
    <property type="nucleotide sequence ID" value="NZ_JBHSCR010000035.1"/>
</dbReference>
<dbReference type="InterPro" id="IPR011330">
    <property type="entry name" value="Glyco_hydro/deAcase_b/a-brl"/>
</dbReference>
<proteinExistence type="inferred from homology"/>
<evidence type="ECO:0000256" key="2">
    <source>
        <dbReference type="ARBA" id="ARBA00010973"/>
    </source>
</evidence>
<protein>
    <recommendedName>
        <fullName evidence="3">Chitooligosaccharide deacetylase</fullName>
    </recommendedName>
    <alternativeName>
        <fullName evidence="4">Nodulation protein B</fullName>
    </alternativeName>
</protein>
<gene>
    <name evidence="6" type="ORF">ACFO5Q_17815</name>
</gene>
<dbReference type="SUPFAM" id="SSF88713">
    <property type="entry name" value="Glycoside hydrolase/deacetylase"/>
    <property type="match status" value="1"/>
</dbReference>
<dbReference type="Proteomes" id="UP001595776">
    <property type="component" value="Unassembled WGS sequence"/>
</dbReference>
<dbReference type="PROSITE" id="PS51677">
    <property type="entry name" value="NODB"/>
    <property type="match status" value="1"/>
</dbReference>
<reference evidence="7" key="1">
    <citation type="journal article" date="2019" name="Int. J. Syst. Evol. Microbiol.">
        <title>The Global Catalogue of Microorganisms (GCM) 10K type strain sequencing project: providing services to taxonomists for standard genome sequencing and annotation.</title>
        <authorList>
            <consortium name="The Broad Institute Genomics Platform"/>
            <consortium name="The Broad Institute Genome Sequencing Center for Infectious Disease"/>
            <person name="Wu L."/>
            <person name="Ma J."/>
        </authorList>
    </citation>
    <scope>NUCLEOTIDE SEQUENCE [LARGE SCALE GENOMIC DNA]</scope>
    <source>
        <strain evidence="7">CGMCC 1.15304</strain>
    </source>
</reference>
<dbReference type="EMBL" id="JBHSCR010000035">
    <property type="protein sequence ID" value="MFC4349713.1"/>
    <property type="molecule type" value="Genomic_DNA"/>
</dbReference>
<dbReference type="InterPro" id="IPR014344">
    <property type="entry name" value="XrtA_polysacc_deacetyl"/>
</dbReference>
<dbReference type="InterPro" id="IPR022560">
    <property type="entry name" value="DUF3473"/>
</dbReference>
<evidence type="ECO:0000313" key="7">
    <source>
        <dbReference type="Proteomes" id="UP001595776"/>
    </source>
</evidence>
<dbReference type="InterPro" id="IPR002509">
    <property type="entry name" value="NODB_dom"/>
</dbReference>
<dbReference type="PANTHER" id="PTHR47561">
    <property type="entry name" value="POLYSACCHARIDE DEACETYLASE FAMILY PROTEIN (AFU_ORTHOLOGUE AFUA_6G05030)"/>
    <property type="match status" value="1"/>
</dbReference>
<accession>A0ABV8UFZ9</accession>
<dbReference type="Pfam" id="PF01522">
    <property type="entry name" value="Polysacc_deac_1"/>
    <property type="match status" value="1"/>
</dbReference>
<dbReference type="Gene3D" id="3.20.20.370">
    <property type="entry name" value="Glycoside hydrolase/deacetylase"/>
    <property type="match status" value="1"/>
</dbReference>
<evidence type="ECO:0000256" key="3">
    <source>
        <dbReference type="ARBA" id="ARBA00020071"/>
    </source>
</evidence>
<dbReference type="InterPro" id="IPR045235">
    <property type="entry name" value="PuuE_HpPgdA-like"/>
</dbReference>
<name>A0ABV8UFZ9_9PROT</name>
<dbReference type="Pfam" id="PF11959">
    <property type="entry name" value="DUF3473"/>
    <property type="match status" value="1"/>
</dbReference>
<comment type="caution">
    <text evidence="6">The sequence shown here is derived from an EMBL/GenBank/DDBJ whole genome shotgun (WGS) entry which is preliminary data.</text>
</comment>
<evidence type="ECO:0000259" key="5">
    <source>
        <dbReference type="PROSITE" id="PS51677"/>
    </source>
</evidence>
<dbReference type="CDD" id="cd10941">
    <property type="entry name" value="CE4_PuuE_HpPgdA_like_2"/>
    <property type="match status" value="1"/>
</dbReference>
<dbReference type="NCBIfam" id="TIGR03006">
    <property type="entry name" value="pepcterm_polyde"/>
    <property type="match status" value="1"/>
</dbReference>
<dbReference type="PANTHER" id="PTHR47561:SF1">
    <property type="entry name" value="POLYSACCHARIDE DEACETYLASE FAMILY PROTEIN (AFU_ORTHOLOGUE AFUA_6G05030)"/>
    <property type="match status" value="1"/>
</dbReference>
<organism evidence="6 7">
    <name type="scientific">Kordiimonas lipolytica</name>
    <dbReference type="NCBI Taxonomy" id="1662421"/>
    <lineage>
        <taxon>Bacteria</taxon>
        <taxon>Pseudomonadati</taxon>
        <taxon>Pseudomonadota</taxon>
        <taxon>Alphaproteobacteria</taxon>
        <taxon>Kordiimonadales</taxon>
        <taxon>Kordiimonadaceae</taxon>
        <taxon>Kordiimonas</taxon>
    </lineage>
</organism>
<evidence type="ECO:0000313" key="6">
    <source>
        <dbReference type="EMBL" id="MFC4349713.1"/>
    </source>
</evidence>
<comment type="function">
    <text evidence="1">Is involved in generating a small heat-stable compound (Nod), an acylated oligomer of N-acetylglucosamine, that stimulates mitosis in various plant protoplasts.</text>
</comment>
<sequence length="307" mass="34603">MTSKATSVLTSIEPVATGIKFGDRSAFTVDVEEWFQVGAFENTLHRDEWHGLESRVEHQTHNVLKLLDAHGVKGTFFCLGWVVERHPLLITAIHEAGHEVACHGRDHKRLFTMTRDQFLEDVAGAKAQLEDATGAPVTGYRAPSFSLTPDVWWAYECLEELGFRYSSSLYPVHHDHYGMPEAPRRPFWPVGKGRILEVPMSVYHLGRAWPASGGGYFRLLPYFLGKGLFSGSAGQTGLPGVFYMHPWEMDPDQPYVADAPLLSRFRHYTNQSRMARKVGRFCDSRPWGRMDEIFGVAFTEEGKAGSQ</sequence>
<evidence type="ECO:0000256" key="4">
    <source>
        <dbReference type="ARBA" id="ARBA00032976"/>
    </source>
</evidence>
<comment type="similarity">
    <text evidence="2">Belongs to the polysaccharide deacetylase family.</text>
</comment>
<evidence type="ECO:0000256" key="1">
    <source>
        <dbReference type="ARBA" id="ARBA00003236"/>
    </source>
</evidence>
<feature type="domain" description="NodB homology" evidence="5">
    <location>
        <begin position="38"/>
        <end position="307"/>
    </location>
</feature>